<name>A0A699VJ07_TANCI</name>
<feature type="non-terminal residue" evidence="1">
    <location>
        <position position="1"/>
    </location>
</feature>
<proteinExistence type="predicted"/>
<reference evidence="1" key="1">
    <citation type="journal article" date="2019" name="Sci. Rep.">
        <title>Draft genome of Tanacetum cinerariifolium, the natural source of mosquito coil.</title>
        <authorList>
            <person name="Yamashiro T."/>
            <person name="Shiraishi A."/>
            <person name="Satake H."/>
            <person name="Nakayama K."/>
        </authorList>
    </citation>
    <scope>NUCLEOTIDE SEQUENCE</scope>
</reference>
<dbReference type="AlphaFoldDB" id="A0A699VJ07"/>
<organism evidence="1">
    <name type="scientific">Tanacetum cinerariifolium</name>
    <name type="common">Dalmatian daisy</name>
    <name type="synonym">Chrysanthemum cinerariifolium</name>
    <dbReference type="NCBI Taxonomy" id="118510"/>
    <lineage>
        <taxon>Eukaryota</taxon>
        <taxon>Viridiplantae</taxon>
        <taxon>Streptophyta</taxon>
        <taxon>Embryophyta</taxon>
        <taxon>Tracheophyta</taxon>
        <taxon>Spermatophyta</taxon>
        <taxon>Magnoliopsida</taxon>
        <taxon>eudicotyledons</taxon>
        <taxon>Gunneridae</taxon>
        <taxon>Pentapetalae</taxon>
        <taxon>asterids</taxon>
        <taxon>campanulids</taxon>
        <taxon>Asterales</taxon>
        <taxon>Asteraceae</taxon>
        <taxon>Asteroideae</taxon>
        <taxon>Anthemideae</taxon>
        <taxon>Anthemidinae</taxon>
        <taxon>Tanacetum</taxon>
    </lineage>
</organism>
<protein>
    <submittedName>
        <fullName evidence="1">Uncharacterized protein</fullName>
    </submittedName>
</protein>
<evidence type="ECO:0000313" key="1">
    <source>
        <dbReference type="EMBL" id="GFD34460.1"/>
    </source>
</evidence>
<sequence>QTSACTCHEEEVPKSCRGKPKDSLAISVAEVEIAAATQITTRVLCQIT</sequence>
<accession>A0A699VJ07</accession>
<gene>
    <name evidence="1" type="ORF">Tci_906429</name>
</gene>
<dbReference type="EMBL" id="BKCJ011447052">
    <property type="protein sequence ID" value="GFD34460.1"/>
    <property type="molecule type" value="Genomic_DNA"/>
</dbReference>
<comment type="caution">
    <text evidence="1">The sequence shown here is derived from an EMBL/GenBank/DDBJ whole genome shotgun (WGS) entry which is preliminary data.</text>
</comment>